<feature type="transmembrane region" description="Helical" evidence="2">
    <location>
        <begin position="192"/>
        <end position="217"/>
    </location>
</feature>
<dbReference type="PaxDb" id="55529-EKX32290"/>
<dbReference type="KEGG" id="gtt:GUITHDRAFT_121552"/>
<keyword evidence="6" id="KW-1185">Reference proteome</keyword>
<reference evidence="6" key="2">
    <citation type="submission" date="2012-11" db="EMBL/GenBank/DDBJ databases">
        <authorList>
            <person name="Kuo A."/>
            <person name="Curtis B.A."/>
            <person name="Tanifuji G."/>
            <person name="Burki F."/>
            <person name="Gruber A."/>
            <person name="Irimia M."/>
            <person name="Maruyama S."/>
            <person name="Arias M.C."/>
            <person name="Ball S.G."/>
            <person name="Gile G.H."/>
            <person name="Hirakawa Y."/>
            <person name="Hopkins J.F."/>
            <person name="Rensing S.A."/>
            <person name="Schmutz J."/>
            <person name="Symeonidi A."/>
            <person name="Elias M."/>
            <person name="Eveleigh R.J."/>
            <person name="Herman E.K."/>
            <person name="Klute M.J."/>
            <person name="Nakayama T."/>
            <person name="Obornik M."/>
            <person name="Reyes-Prieto A."/>
            <person name="Armbrust E.V."/>
            <person name="Aves S.J."/>
            <person name="Beiko R.G."/>
            <person name="Coutinho P."/>
            <person name="Dacks J.B."/>
            <person name="Durnford D.G."/>
            <person name="Fast N.M."/>
            <person name="Green B.R."/>
            <person name="Grisdale C."/>
            <person name="Hempe F."/>
            <person name="Henrissat B."/>
            <person name="Hoppner M.P."/>
            <person name="Ishida K.-I."/>
            <person name="Kim E."/>
            <person name="Koreny L."/>
            <person name="Kroth P.G."/>
            <person name="Liu Y."/>
            <person name="Malik S.-B."/>
            <person name="Maier U.G."/>
            <person name="McRose D."/>
            <person name="Mock T."/>
            <person name="Neilson J.A."/>
            <person name="Onodera N.T."/>
            <person name="Poole A.M."/>
            <person name="Pritham E.J."/>
            <person name="Richards T.A."/>
            <person name="Rocap G."/>
            <person name="Roy S.W."/>
            <person name="Sarai C."/>
            <person name="Schaack S."/>
            <person name="Shirato S."/>
            <person name="Slamovits C.H."/>
            <person name="Spencer D.F."/>
            <person name="Suzuki S."/>
            <person name="Worden A.Z."/>
            <person name="Zauner S."/>
            <person name="Barry K."/>
            <person name="Bell C."/>
            <person name="Bharti A.K."/>
            <person name="Crow J.A."/>
            <person name="Grimwood J."/>
            <person name="Kramer R."/>
            <person name="Lindquist E."/>
            <person name="Lucas S."/>
            <person name="Salamov A."/>
            <person name="McFadden G.I."/>
            <person name="Lane C.E."/>
            <person name="Keeling P.J."/>
            <person name="Gray M.W."/>
            <person name="Grigoriev I.V."/>
            <person name="Archibald J.M."/>
        </authorList>
    </citation>
    <scope>NUCLEOTIDE SEQUENCE</scope>
    <source>
        <strain evidence="6">CCMP2712</strain>
    </source>
</reference>
<feature type="transmembrane region" description="Helical" evidence="2">
    <location>
        <begin position="102"/>
        <end position="120"/>
    </location>
</feature>
<dbReference type="Pfam" id="PF02517">
    <property type="entry name" value="Rce1-like"/>
    <property type="match status" value="1"/>
</dbReference>
<evidence type="ECO:0000313" key="5">
    <source>
        <dbReference type="EnsemblProtists" id="EKX32290"/>
    </source>
</evidence>
<dbReference type="GO" id="GO:0080120">
    <property type="term" value="P:CAAX-box protein maturation"/>
    <property type="evidence" value="ECO:0007669"/>
    <property type="project" value="UniProtKB-ARBA"/>
</dbReference>
<protein>
    <recommendedName>
        <fullName evidence="3">CAAX prenyl protease 2/Lysostaphin resistance protein A-like domain-containing protein</fullName>
    </recommendedName>
</protein>
<keyword evidence="2" id="KW-0812">Transmembrane</keyword>
<evidence type="ECO:0000256" key="2">
    <source>
        <dbReference type="SAM" id="Phobius"/>
    </source>
</evidence>
<feature type="region of interest" description="Disordered" evidence="1">
    <location>
        <begin position="51"/>
        <end position="78"/>
    </location>
</feature>
<name>L1I8Y7_GUITC</name>
<dbReference type="eggNOG" id="ENOG502QR9S">
    <property type="taxonomic scope" value="Eukaryota"/>
</dbReference>
<accession>L1I8Y7</accession>
<organism evidence="4">
    <name type="scientific">Guillardia theta (strain CCMP2712)</name>
    <name type="common">Cryptophyte</name>
    <dbReference type="NCBI Taxonomy" id="905079"/>
    <lineage>
        <taxon>Eukaryota</taxon>
        <taxon>Cryptophyceae</taxon>
        <taxon>Pyrenomonadales</taxon>
        <taxon>Geminigeraceae</taxon>
        <taxon>Guillardia</taxon>
    </lineage>
</organism>
<feature type="transmembrane region" description="Helical" evidence="2">
    <location>
        <begin position="245"/>
        <end position="263"/>
    </location>
</feature>
<dbReference type="HOGENOM" id="CLU_528365_0_0_1"/>
<dbReference type="AlphaFoldDB" id="L1I8Y7"/>
<dbReference type="InterPro" id="IPR003675">
    <property type="entry name" value="Rce1/LyrA-like_dom"/>
</dbReference>
<dbReference type="Proteomes" id="UP000011087">
    <property type="component" value="Unassembled WGS sequence"/>
</dbReference>
<dbReference type="GeneID" id="17289011"/>
<proteinExistence type="predicted"/>
<feature type="transmembrane region" description="Helical" evidence="2">
    <location>
        <begin position="316"/>
        <end position="333"/>
    </location>
</feature>
<dbReference type="EMBL" id="JH993200">
    <property type="protein sequence ID" value="EKX32290.1"/>
    <property type="molecule type" value="Genomic_DNA"/>
</dbReference>
<feature type="transmembrane region" description="Helical" evidence="2">
    <location>
        <begin position="345"/>
        <end position="364"/>
    </location>
</feature>
<gene>
    <name evidence="4" type="ORF">GUITHDRAFT_121552</name>
</gene>
<keyword evidence="2" id="KW-0472">Membrane</keyword>
<dbReference type="RefSeq" id="XP_005819270.1">
    <property type="nucleotide sequence ID" value="XM_005819213.1"/>
</dbReference>
<dbReference type="PANTHER" id="PTHR43592">
    <property type="entry name" value="CAAX AMINO TERMINAL PROTEASE"/>
    <property type="match status" value="1"/>
</dbReference>
<dbReference type="OrthoDB" id="361580at2759"/>
<dbReference type="EnsemblProtists" id="EKX32290">
    <property type="protein sequence ID" value="EKX32290"/>
    <property type="gene ID" value="GUITHDRAFT_121552"/>
</dbReference>
<dbReference type="GO" id="GO:0004175">
    <property type="term" value="F:endopeptidase activity"/>
    <property type="evidence" value="ECO:0007669"/>
    <property type="project" value="UniProtKB-ARBA"/>
</dbReference>
<reference evidence="5" key="3">
    <citation type="submission" date="2016-03" db="UniProtKB">
        <authorList>
            <consortium name="EnsemblProtists"/>
        </authorList>
    </citation>
    <scope>IDENTIFICATION</scope>
</reference>
<evidence type="ECO:0000256" key="1">
    <source>
        <dbReference type="SAM" id="MobiDB-lite"/>
    </source>
</evidence>
<dbReference type="PANTHER" id="PTHR43592:SF15">
    <property type="entry name" value="CAAX AMINO TERMINAL PROTEASE FAMILY PROTEIN"/>
    <property type="match status" value="1"/>
</dbReference>
<dbReference type="OMA" id="WLESARY"/>
<evidence type="ECO:0000259" key="3">
    <source>
        <dbReference type="Pfam" id="PF02517"/>
    </source>
</evidence>
<reference evidence="4 6" key="1">
    <citation type="journal article" date="2012" name="Nature">
        <title>Algal genomes reveal evolutionary mosaicism and the fate of nucleomorphs.</title>
        <authorList>
            <consortium name="DOE Joint Genome Institute"/>
            <person name="Curtis B.A."/>
            <person name="Tanifuji G."/>
            <person name="Burki F."/>
            <person name="Gruber A."/>
            <person name="Irimia M."/>
            <person name="Maruyama S."/>
            <person name="Arias M.C."/>
            <person name="Ball S.G."/>
            <person name="Gile G.H."/>
            <person name="Hirakawa Y."/>
            <person name="Hopkins J.F."/>
            <person name="Kuo A."/>
            <person name="Rensing S.A."/>
            <person name="Schmutz J."/>
            <person name="Symeonidi A."/>
            <person name="Elias M."/>
            <person name="Eveleigh R.J."/>
            <person name="Herman E.K."/>
            <person name="Klute M.J."/>
            <person name="Nakayama T."/>
            <person name="Obornik M."/>
            <person name="Reyes-Prieto A."/>
            <person name="Armbrust E.V."/>
            <person name="Aves S.J."/>
            <person name="Beiko R.G."/>
            <person name="Coutinho P."/>
            <person name="Dacks J.B."/>
            <person name="Durnford D.G."/>
            <person name="Fast N.M."/>
            <person name="Green B.R."/>
            <person name="Grisdale C.J."/>
            <person name="Hempel F."/>
            <person name="Henrissat B."/>
            <person name="Hoppner M.P."/>
            <person name="Ishida K."/>
            <person name="Kim E."/>
            <person name="Koreny L."/>
            <person name="Kroth P.G."/>
            <person name="Liu Y."/>
            <person name="Malik S.B."/>
            <person name="Maier U.G."/>
            <person name="McRose D."/>
            <person name="Mock T."/>
            <person name="Neilson J.A."/>
            <person name="Onodera N.T."/>
            <person name="Poole A.M."/>
            <person name="Pritham E.J."/>
            <person name="Richards T.A."/>
            <person name="Rocap G."/>
            <person name="Roy S.W."/>
            <person name="Sarai C."/>
            <person name="Schaack S."/>
            <person name="Shirato S."/>
            <person name="Slamovits C.H."/>
            <person name="Spencer D.F."/>
            <person name="Suzuki S."/>
            <person name="Worden A.Z."/>
            <person name="Zauner S."/>
            <person name="Barry K."/>
            <person name="Bell C."/>
            <person name="Bharti A.K."/>
            <person name="Crow J.A."/>
            <person name="Grimwood J."/>
            <person name="Kramer R."/>
            <person name="Lindquist E."/>
            <person name="Lucas S."/>
            <person name="Salamov A."/>
            <person name="McFadden G.I."/>
            <person name="Lane C.E."/>
            <person name="Keeling P.J."/>
            <person name="Gray M.W."/>
            <person name="Grigoriev I.V."/>
            <person name="Archibald J.M."/>
        </authorList>
    </citation>
    <scope>NUCLEOTIDE SEQUENCE</scope>
    <source>
        <strain evidence="4 6">CCMP2712</strain>
    </source>
</reference>
<feature type="domain" description="CAAX prenyl protease 2/Lysostaphin resistance protein A-like" evidence="3">
    <location>
        <begin position="299"/>
        <end position="382"/>
    </location>
</feature>
<sequence>MFTIDIDCLCPTSTSISGLHAPSVARSLHPGHHHPDRLQSHFLRCGAQRSKPLTTTSSGAAGEGEFGMSKADQAGRELEEGSRPEWLPAFVPLWVTKKLHPLVQFAIMLACYAFHLLYLSKNSWNFPEQLIPNSKGAFQSIGLDSIAGLVVVAGVLVCRKLAGVSVIPPLLQSSNPPWRIPREAKKILGGTTAYLLLAYIASGYGAVLLGHLMWVYMGIRILGTKHKPFFPPQGTWLRWRTNSNWVWWVVGSYFVSALLFNIADLINQFILPSTIFDEESVVSKLVNPENKDLLAMAIGAVGPCISAPIFEEVLYRGFLLPALAAMMPLQWAIPTSSILFAVHHLNIGGILPLSVLGLAWAIIYTQSRNLLVTILIHALWNSRVFLGSFNSLWYHYPLSAMVPRISSISHVAIANRKFSIRLHDWPDLWIRKKRCWNDMDEDTRRQWKTLGWDEKNWKTGTGVQTREKRWDELNCSELKAAKALGYDRKLWETEDQTIRADHIPRIPVRPWEYTAW</sequence>
<dbReference type="STRING" id="905079.L1I8Y7"/>
<feature type="transmembrane region" description="Helical" evidence="2">
    <location>
        <begin position="146"/>
        <end position="171"/>
    </location>
</feature>
<evidence type="ECO:0000313" key="6">
    <source>
        <dbReference type="Proteomes" id="UP000011087"/>
    </source>
</evidence>
<keyword evidence="2" id="KW-1133">Transmembrane helix</keyword>
<evidence type="ECO:0000313" key="4">
    <source>
        <dbReference type="EMBL" id="EKX32290.1"/>
    </source>
</evidence>